<dbReference type="SUPFAM" id="SSF55486">
    <property type="entry name" value="Metalloproteases ('zincins'), catalytic domain"/>
    <property type="match status" value="1"/>
</dbReference>
<evidence type="ECO:0000313" key="8">
    <source>
        <dbReference type="Proteomes" id="UP000019365"/>
    </source>
</evidence>
<proteinExistence type="predicted"/>
<accession>W7UFA2</accession>
<feature type="signal peptide" evidence="5">
    <location>
        <begin position="1"/>
        <end position="29"/>
    </location>
</feature>
<dbReference type="GO" id="GO:0006508">
    <property type="term" value="P:proteolysis"/>
    <property type="evidence" value="ECO:0007669"/>
    <property type="project" value="UniProtKB-KW"/>
</dbReference>
<keyword evidence="3" id="KW-0862">Zinc</keyword>
<dbReference type="AlphaFoldDB" id="W7UFA2"/>
<evidence type="ECO:0000256" key="2">
    <source>
        <dbReference type="ARBA" id="ARBA00022801"/>
    </source>
</evidence>
<dbReference type="PATRIC" id="fig|1341157.4.peg.2789"/>
<sequence>MKKQSKRIISSILSIAVIASTIGSTLSIAANDVKVKMVQTEYHTEHGTDFDYYMITGTEKWERYFNQTESSFYKNAVKAAEYLNTLGFSYSNKIRVLNPNGPVQEKTVDTVYIAFSNQNGKEGSTRIGRDMDGNNVYYSEIGNAKATNGVIAVGQPDYTYMENFAYSPDVIAHEYVHLVTQQILGWDAGVRGNSNENGAVVEAYSDILGELCESNPDWKMGKNAYRYNSDGTKCIRNLKDPKATVKPISKTEISEDEYCSNNKEFEQRFKNAYKTEEGIYAGSTVLSHAAYLMTTTGLKNDTIAKIWFDSLYLFDDPSHPTFSNCRKAVIAAAEKYASDNNYSRRGKGEMLARIKWSFDSVNIY</sequence>
<dbReference type="OrthoDB" id="291295at2"/>
<dbReference type="EMBL" id="ATAX01000034">
    <property type="protein sequence ID" value="EWM52598.1"/>
    <property type="molecule type" value="Genomic_DNA"/>
</dbReference>
<keyword evidence="4" id="KW-0482">Metalloprotease</keyword>
<dbReference type="RefSeq" id="WP_037300853.1">
    <property type="nucleotide sequence ID" value="NZ_ATAX01000034.1"/>
</dbReference>
<evidence type="ECO:0000256" key="4">
    <source>
        <dbReference type="ARBA" id="ARBA00023049"/>
    </source>
</evidence>
<dbReference type="Pfam" id="PF02868">
    <property type="entry name" value="Peptidase_M4_C"/>
    <property type="match status" value="1"/>
</dbReference>
<dbReference type="PANTHER" id="PTHR43579:SF1">
    <property type="entry name" value="NEUTRAL METALLOPROTEINASE"/>
    <property type="match status" value="1"/>
</dbReference>
<keyword evidence="5" id="KW-0732">Signal</keyword>
<keyword evidence="8" id="KW-1185">Reference proteome</keyword>
<dbReference type="InterPro" id="IPR052759">
    <property type="entry name" value="Metalloprotease_M4"/>
</dbReference>
<protein>
    <recommendedName>
        <fullName evidence="6">Peptidase M4 C-terminal domain-containing protein</fullName>
    </recommendedName>
</protein>
<organism evidence="7 8">
    <name type="scientific">Ruminococcus flavefaciens 007c</name>
    <dbReference type="NCBI Taxonomy" id="1341157"/>
    <lineage>
        <taxon>Bacteria</taxon>
        <taxon>Bacillati</taxon>
        <taxon>Bacillota</taxon>
        <taxon>Clostridia</taxon>
        <taxon>Eubacteriales</taxon>
        <taxon>Oscillospiraceae</taxon>
        <taxon>Ruminococcus</taxon>
    </lineage>
</organism>
<keyword evidence="2" id="KW-0378">Hydrolase</keyword>
<dbReference type="Gene3D" id="1.10.390.10">
    <property type="entry name" value="Neutral Protease Domain 2"/>
    <property type="match status" value="1"/>
</dbReference>
<evidence type="ECO:0000313" key="7">
    <source>
        <dbReference type="EMBL" id="EWM52598.1"/>
    </source>
</evidence>
<feature type="chain" id="PRO_5004904369" description="Peptidase M4 C-terminal domain-containing protein" evidence="5">
    <location>
        <begin position="30"/>
        <end position="364"/>
    </location>
</feature>
<evidence type="ECO:0000259" key="6">
    <source>
        <dbReference type="Pfam" id="PF02868"/>
    </source>
</evidence>
<comment type="caution">
    <text evidence="7">The sequence shown here is derived from an EMBL/GenBank/DDBJ whole genome shotgun (WGS) entry which is preliminary data.</text>
</comment>
<dbReference type="GO" id="GO:0004222">
    <property type="term" value="F:metalloendopeptidase activity"/>
    <property type="evidence" value="ECO:0007669"/>
    <property type="project" value="InterPro"/>
</dbReference>
<dbReference type="PANTHER" id="PTHR43579">
    <property type="match status" value="1"/>
</dbReference>
<feature type="domain" description="Peptidase M4 C-terminal" evidence="6">
    <location>
        <begin position="194"/>
        <end position="340"/>
    </location>
</feature>
<evidence type="ECO:0000256" key="5">
    <source>
        <dbReference type="SAM" id="SignalP"/>
    </source>
</evidence>
<dbReference type="InterPro" id="IPR027268">
    <property type="entry name" value="Peptidase_M4/M1_CTD_sf"/>
</dbReference>
<keyword evidence="1" id="KW-0645">Protease</keyword>
<gene>
    <name evidence="7" type="ORF">RF007C_00520</name>
</gene>
<name>W7UFA2_RUMFL</name>
<dbReference type="Proteomes" id="UP000019365">
    <property type="component" value="Unassembled WGS sequence"/>
</dbReference>
<evidence type="ECO:0000256" key="1">
    <source>
        <dbReference type="ARBA" id="ARBA00022670"/>
    </source>
</evidence>
<reference evidence="7 8" key="1">
    <citation type="journal article" date="2014" name="PLoS ONE">
        <title>Rumen cellulosomics: divergent fiber-degrading strategies revealed by comparative genome-wide analysis of six ruminococcal strains.</title>
        <authorList>
            <person name="Dassa B."/>
            <person name="Borovok I."/>
            <person name="Ruimy-Israeli V."/>
            <person name="Lamed R."/>
            <person name="Flint H.J."/>
            <person name="Duncan S.H."/>
            <person name="Henrissat B."/>
            <person name="Coutinho P."/>
            <person name="Morrison M."/>
            <person name="Mosoni P."/>
            <person name="Yeoman C.J."/>
            <person name="White B.A."/>
            <person name="Bayer E.A."/>
        </authorList>
    </citation>
    <scope>NUCLEOTIDE SEQUENCE [LARGE SCALE GENOMIC DNA]</scope>
    <source>
        <strain evidence="7 8">007c</strain>
    </source>
</reference>
<dbReference type="eggNOG" id="COG3227">
    <property type="taxonomic scope" value="Bacteria"/>
</dbReference>
<evidence type="ECO:0000256" key="3">
    <source>
        <dbReference type="ARBA" id="ARBA00022833"/>
    </source>
</evidence>
<dbReference type="Gene3D" id="3.10.170.10">
    <property type="match status" value="1"/>
</dbReference>
<dbReference type="InterPro" id="IPR001570">
    <property type="entry name" value="Peptidase_M4_C_domain"/>
</dbReference>